<dbReference type="InterPro" id="IPR001451">
    <property type="entry name" value="Hexapep"/>
</dbReference>
<dbReference type="AlphaFoldDB" id="A0A1M6CLH1"/>
<dbReference type="Pfam" id="PF04613">
    <property type="entry name" value="LpxD"/>
    <property type="match status" value="1"/>
</dbReference>
<dbReference type="GO" id="GO:0103118">
    <property type="term" value="F:UDP-3-O-[(3R)-3-hydroxyacyl]-glucosamine N-acyltransferase activity"/>
    <property type="evidence" value="ECO:0007669"/>
    <property type="project" value="UniProtKB-EC"/>
</dbReference>
<dbReference type="SUPFAM" id="SSF51161">
    <property type="entry name" value="Trimeric LpxA-like enzymes"/>
    <property type="match status" value="1"/>
</dbReference>
<dbReference type="PANTHER" id="PTHR43378:SF2">
    <property type="entry name" value="UDP-3-O-ACYLGLUCOSAMINE N-ACYLTRANSFERASE 1, MITOCHONDRIAL-RELATED"/>
    <property type="match status" value="1"/>
</dbReference>
<dbReference type="NCBIfam" id="TIGR01853">
    <property type="entry name" value="lipid_A_lpxD"/>
    <property type="match status" value="1"/>
</dbReference>
<dbReference type="RefSeq" id="WP_073472112.1">
    <property type="nucleotide sequence ID" value="NZ_FQZU01000001.1"/>
</dbReference>
<keyword evidence="3 7" id="KW-0808">Transferase</keyword>
<evidence type="ECO:0000256" key="6">
    <source>
        <dbReference type="ARBA" id="ARBA00023315"/>
    </source>
</evidence>
<dbReference type="UniPathway" id="UPA00973"/>
<keyword evidence="6 7" id="KW-0012">Acyltransferase</keyword>
<comment type="subunit">
    <text evidence="7">Homotrimer.</text>
</comment>
<dbReference type="EMBL" id="FQZU01000001">
    <property type="protein sequence ID" value="SHI61885.1"/>
    <property type="molecule type" value="Genomic_DNA"/>
</dbReference>
<dbReference type="GO" id="GO:0009245">
    <property type="term" value="P:lipid A biosynthetic process"/>
    <property type="evidence" value="ECO:0007669"/>
    <property type="project" value="UniProtKB-UniRule"/>
</dbReference>
<proteinExistence type="inferred from homology"/>
<reference evidence="10" key="1">
    <citation type="submission" date="2016-11" db="EMBL/GenBank/DDBJ databases">
        <authorList>
            <person name="Varghese N."/>
            <person name="Submissions S."/>
        </authorList>
    </citation>
    <scope>NUCLEOTIDE SEQUENCE [LARGE SCALE GENOMIC DNA]</scope>
    <source>
        <strain evidence="10">DSM 16219</strain>
    </source>
</reference>
<dbReference type="InterPro" id="IPR020573">
    <property type="entry name" value="UDP_GlcNAc_AcTrfase_non-rep"/>
</dbReference>
<dbReference type="EC" id="2.3.1.191" evidence="7"/>
<evidence type="ECO:0000256" key="7">
    <source>
        <dbReference type="HAMAP-Rule" id="MF_00523"/>
    </source>
</evidence>
<dbReference type="InterPro" id="IPR007691">
    <property type="entry name" value="LpxD"/>
</dbReference>
<dbReference type="PANTHER" id="PTHR43378">
    <property type="entry name" value="UDP-3-O-ACYLGLUCOSAMINE N-ACYLTRANSFERASE"/>
    <property type="match status" value="1"/>
</dbReference>
<dbReference type="Gene3D" id="3.40.1390.10">
    <property type="entry name" value="MurE/MurF, N-terminal domain"/>
    <property type="match status" value="1"/>
</dbReference>
<dbReference type="HAMAP" id="MF_00523">
    <property type="entry name" value="LpxD"/>
    <property type="match status" value="1"/>
</dbReference>
<accession>A0A1M6CLH1</accession>
<name>A0A1M6CLH1_9BACT</name>
<evidence type="ECO:0000256" key="5">
    <source>
        <dbReference type="ARBA" id="ARBA00023098"/>
    </source>
</evidence>
<evidence type="ECO:0000313" key="9">
    <source>
        <dbReference type="EMBL" id="SHI61885.1"/>
    </source>
</evidence>
<evidence type="ECO:0000313" key="10">
    <source>
        <dbReference type="Proteomes" id="UP000183994"/>
    </source>
</evidence>
<sequence length="343" mass="35933">MTTYTLDYLAEYLGGAVQGDPALEISGVMPFEEAGPQHITCAANAKYFKRLAETRAGAVIVAANAPDADRNLIRVQNPYACFARAIALYNPPPKPAPGVHPGVHVGENFSSGENFSAAPGVVIGSGVAVGSNVILMPNVVLGDGVKIGDDVTLYPNVTILDNCQVGDRTIIHAGTVIGADGYGFAPDGGRYEKIPQIGNVRIGDDVEIGANNTIDRATFGSTYIGNGVKTDNLVHVGHNVQVGDDTLLVAQAGISGSSKLGRRVVIAGQAGISDHVTIGDDTVIGPQAGIAKDLEGGQFISGSPGIPHRLWLRVQRIIPQLPELAKEIRNLAKRIKHLEDKIS</sequence>
<gene>
    <name evidence="7" type="primary">lpxD</name>
    <name evidence="9" type="ORF">SAMN02745216_00272</name>
</gene>
<dbReference type="PROSITE" id="PS00101">
    <property type="entry name" value="HEXAPEP_TRANSFERASES"/>
    <property type="match status" value="2"/>
</dbReference>
<organism evidence="9 10">
    <name type="scientific">Desulfatibacillum alkenivorans DSM 16219</name>
    <dbReference type="NCBI Taxonomy" id="1121393"/>
    <lineage>
        <taxon>Bacteria</taxon>
        <taxon>Pseudomonadati</taxon>
        <taxon>Thermodesulfobacteriota</taxon>
        <taxon>Desulfobacteria</taxon>
        <taxon>Desulfobacterales</taxon>
        <taxon>Desulfatibacillaceae</taxon>
        <taxon>Desulfatibacillum</taxon>
    </lineage>
</organism>
<keyword evidence="4 7" id="KW-0677">Repeat</keyword>
<dbReference type="InterPro" id="IPR018357">
    <property type="entry name" value="Hexapep_transf_CS"/>
</dbReference>
<keyword evidence="5 7" id="KW-0443">Lipid metabolism</keyword>
<protein>
    <recommendedName>
        <fullName evidence="7">UDP-3-O-acylglucosamine N-acyltransferase</fullName>
        <ecNumber evidence="7">2.3.1.191</ecNumber>
    </recommendedName>
</protein>
<dbReference type="STRING" id="1121393.SAMN02745216_00272"/>
<evidence type="ECO:0000259" key="8">
    <source>
        <dbReference type="Pfam" id="PF04613"/>
    </source>
</evidence>
<dbReference type="CDD" id="cd03352">
    <property type="entry name" value="LbH_LpxD"/>
    <property type="match status" value="1"/>
</dbReference>
<keyword evidence="10" id="KW-1185">Reference proteome</keyword>
<dbReference type="Gene3D" id="2.160.10.10">
    <property type="entry name" value="Hexapeptide repeat proteins"/>
    <property type="match status" value="1"/>
</dbReference>
<comment type="similarity">
    <text evidence="7">Belongs to the transferase hexapeptide repeat family. LpxD subfamily.</text>
</comment>
<dbReference type="InterPro" id="IPR011004">
    <property type="entry name" value="Trimer_LpxA-like_sf"/>
</dbReference>
<comment type="pathway">
    <text evidence="7">Bacterial outer membrane biogenesis; LPS lipid A biosynthesis.</text>
</comment>
<keyword evidence="2 7" id="KW-0441">Lipid A biosynthesis</keyword>
<dbReference type="NCBIfam" id="NF002060">
    <property type="entry name" value="PRK00892.1"/>
    <property type="match status" value="1"/>
</dbReference>
<feature type="domain" description="UDP-3-O-[3-hydroxymyristoyl] glucosamine N-acyltransferase non-repeat region" evidence="8">
    <location>
        <begin position="23"/>
        <end position="88"/>
    </location>
</feature>
<comment type="catalytic activity">
    <reaction evidence="7">
        <text>a UDP-3-O-[(3R)-3-hydroxyacyl]-alpha-D-glucosamine + a (3R)-hydroxyacyl-[ACP] = a UDP-2-N,3-O-bis[(3R)-3-hydroxyacyl]-alpha-D-glucosamine + holo-[ACP] + H(+)</text>
        <dbReference type="Rhea" id="RHEA:53836"/>
        <dbReference type="Rhea" id="RHEA-COMP:9685"/>
        <dbReference type="Rhea" id="RHEA-COMP:9945"/>
        <dbReference type="ChEBI" id="CHEBI:15378"/>
        <dbReference type="ChEBI" id="CHEBI:64479"/>
        <dbReference type="ChEBI" id="CHEBI:78827"/>
        <dbReference type="ChEBI" id="CHEBI:137740"/>
        <dbReference type="ChEBI" id="CHEBI:137748"/>
        <dbReference type="EC" id="2.3.1.191"/>
    </reaction>
</comment>
<evidence type="ECO:0000256" key="4">
    <source>
        <dbReference type="ARBA" id="ARBA00022737"/>
    </source>
</evidence>
<evidence type="ECO:0000256" key="2">
    <source>
        <dbReference type="ARBA" id="ARBA00022556"/>
    </source>
</evidence>
<dbReference type="Pfam" id="PF00132">
    <property type="entry name" value="Hexapep"/>
    <property type="match status" value="3"/>
</dbReference>
<comment type="function">
    <text evidence="7">Catalyzes the N-acylation of UDP-3-O-acylglucosamine using 3-hydroxyacyl-ACP as the acyl donor. Is involved in the biosynthesis of lipid A, a phosphorylated glycolipid that anchors the lipopolysaccharide to the outer membrane of the cell.</text>
</comment>
<evidence type="ECO:0000256" key="3">
    <source>
        <dbReference type="ARBA" id="ARBA00022679"/>
    </source>
</evidence>
<dbReference type="Proteomes" id="UP000183994">
    <property type="component" value="Unassembled WGS sequence"/>
</dbReference>
<keyword evidence="1 7" id="KW-0444">Lipid biosynthesis</keyword>
<dbReference type="OrthoDB" id="9784739at2"/>
<evidence type="ECO:0000256" key="1">
    <source>
        <dbReference type="ARBA" id="ARBA00022516"/>
    </source>
</evidence>
<dbReference type="GO" id="GO:0016410">
    <property type="term" value="F:N-acyltransferase activity"/>
    <property type="evidence" value="ECO:0007669"/>
    <property type="project" value="InterPro"/>
</dbReference>
<dbReference type="GO" id="GO:0016020">
    <property type="term" value="C:membrane"/>
    <property type="evidence" value="ECO:0007669"/>
    <property type="project" value="GOC"/>
</dbReference>
<feature type="active site" description="Proton acceptor" evidence="7">
    <location>
        <position position="238"/>
    </location>
</feature>